<reference evidence="2" key="1">
    <citation type="submission" date="2024-06" db="EMBL/GenBank/DDBJ databases">
        <title>Multi-omics analyses provide insights into the biosynthesis of the anticancer antibiotic pleurotin in Hohenbuehelia grisea.</title>
        <authorList>
            <person name="Weaver J.A."/>
            <person name="Alberti F."/>
        </authorList>
    </citation>
    <scope>NUCLEOTIDE SEQUENCE [LARGE SCALE GENOMIC DNA]</scope>
    <source>
        <strain evidence="2">T-177</strain>
    </source>
</reference>
<gene>
    <name evidence="1" type="ORF">HGRIS_000462</name>
</gene>
<protein>
    <submittedName>
        <fullName evidence="1">Uncharacterized protein</fullName>
    </submittedName>
</protein>
<proteinExistence type="predicted"/>
<sequence length="106" mass="11970">MTYSAIGLIDPFTPTIAFRYFSSVLSKIITTTAKSLPPWPRALEVDICASGIEYWQFADPSILENFKACNSDGEDPQCSAQLIFQGVLNPAHFLYYDIPFQTQRLR</sequence>
<comment type="caution">
    <text evidence="1">The sequence shown here is derived from an EMBL/GenBank/DDBJ whole genome shotgun (WGS) entry which is preliminary data.</text>
</comment>
<organism evidence="1 2">
    <name type="scientific">Hohenbuehelia grisea</name>
    <dbReference type="NCBI Taxonomy" id="104357"/>
    <lineage>
        <taxon>Eukaryota</taxon>
        <taxon>Fungi</taxon>
        <taxon>Dikarya</taxon>
        <taxon>Basidiomycota</taxon>
        <taxon>Agaricomycotina</taxon>
        <taxon>Agaricomycetes</taxon>
        <taxon>Agaricomycetidae</taxon>
        <taxon>Agaricales</taxon>
        <taxon>Pleurotineae</taxon>
        <taxon>Pleurotaceae</taxon>
        <taxon>Hohenbuehelia</taxon>
    </lineage>
</organism>
<dbReference type="EMBL" id="JASNQZ010000004">
    <property type="protein sequence ID" value="KAL0958317.1"/>
    <property type="molecule type" value="Genomic_DNA"/>
</dbReference>
<name>A0ABR3JRA8_9AGAR</name>
<evidence type="ECO:0000313" key="1">
    <source>
        <dbReference type="EMBL" id="KAL0958317.1"/>
    </source>
</evidence>
<dbReference type="Proteomes" id="UP001556367">
    <property type="component" value="Unassembled WGS sequence"/>
</dbReference>
<evidence type="ECO:0000313" key="2">
    <source>
        <dbReference type="Proteomes" id="UP001556367"/>
    </source>
</evidence>
<accession>A0ABR3JRA8</accession>
<keyword evidence="2" id="KW-1185">Reference proteome</keyword>